<evidence type="ECO:0000256" key="3">
    <source>
        <dbReference type="ARBA" id="ARBA00022723"/>
    </source>
</evidence>
<dbReference type="Gene3D" id="3.90.380.10">
    <property type="entry name" value="Naphthalene 1,2-dioxygenase Alpha Subunit, Chain A, domain 1"/>
    <property type="match status" value="1"/>
</dbReference>
<evidence type="ECO:0000256" key="6">
    <source>
        <dbReference type="ARBA" id="ARBA00023004"/>
    </source>
</evidence>
<dbReference type="InterPro" id="IPR015879">
    <property type="entry name" value="Ring_hydroxy_dOase_asu_C_dom"/>
</dbReference>
<dbReference type="SUPFAM" id="SSF50022">
    <property type="entry name" value="ISP domain"/>
    <property type="match status" value="1"/>
</dbReference>
<reference evidence="10 11" key="1">
    <citation type="journal article" date="2018" name="Appl. Microbiol. Biotechnol.">
        <title>Characterization of the caprolactam degradation pathway in Pseudomonas jessenii using mass spectrometry-based proteomics.</title>
        <authorList>
            <person name="Otzen M."/>
            <person name="Palacio C."/>
            <person name="Janssen D.B."/>
        </authorList>
    </citation>
    <scope>NUCLEOTIDE SEQUENCE [LARGE SCALE GENOMIC DNA]</scope>
    <source>
        <strain evidence="10 11">GO3</strain>
    </source>
</reference>
<dbReference type="AlphaFoldDB" id="A0A2W0EX96"/>
<dbReference type="PROSITE" id="PS00570">
    <property type="entry name" value="RING_HYDROXYL_ALPHA"/>
    <property type="match status" value="1"/>
</dbReference>
<dbReference type="PRINTS" id="PR00090">
    <property type="entry name" value="RNGDIOXGNASE"/>
</dbReference>
<dbReference type="Pfam" id="PF00355">
    <property type="entry name" value="Rieske"/>
    <property type="match status" value="1"/>
</dbReference>
<dbReference type="PANTHER" id="PTHR43756">
    <property type="entry name" value="CHOLINE MONOOXYGENASE, CHLOROPLASTIC"/>
    <property type="match status" value="1"/>
</dbReference>
<keyword evidence="5" id="KW-0560">Oxidoreductase</keyword>
<keyword evidence="4" id="KW-0058">Aromatic hydrocarbons catabolism</keyword>
<feature type="domain" description="Rieske" evidence="9">
    <location>
        <begin position="49"/>
        <end position="153"/>
    </location>
</feature>
<evidence type="ECO:0000313" key="10">
    <source>
        <dbReference type="EMBL" id="PYY72466.1"/>
    </source>
</evidence>
<accession>A0A2W0EX96</accession>
<keyword evidence="6" id="KW-0408">Iron</keyword>
<dbReference type="SUPFAM" id="SSF55961">
    <property type="entry name" value="Bet v1-like"/>
    <property type="match status" value="1"/>
</dbReference>
<dbReference type="InterPro" id="IPR036922">
    <property type="entry name" value="Rieske_2Fe-2S_sf"/>
</dbReference>
<evidence type="ECO:0000256" key="5">
    <source>
        <dbReference type="ARBA" id="ARBA00023002"/>
    </source>
</evidence>
<proteinExistence type="predicted"/>
<dbReference type="EMBL" id="PDLL01000004">
    <property type="protein sequence ID" value="PYY72466.1"/>
    <property type="molecule type" value="Genomic_DNA"/>
</dbReference>
<dbReference type="OrthoDB" id="9769355at2"/>
<dbReference type="Proteomes" id="UP000247437">
    <property type="component" value="Unassembled WGS sequence"/>
</dbReference>
<dbReference type="PANTHER" id="PTHR43756:SF5">
    <property type="entry name" value="CHOLINE MONOOXYGENASE, CHLOROPLASTIC"/>
    <property type="match status" value="1"/>
</dbReference>
<dbReference type="InterPro" id="IPR015881">
    <property type="entry name" value="ARHD_Rieske_2Fe_2S"/>
</dbReference>
<keyword evidence="8" id="KW-0520">NAD</keyword>
<sequence length="390" mass="44003">MSVQSEADNGLFPETGSDGLPVTSLAREFYTSKIWFDRDIEQVFSRRWLFACHISEMPNPGDYITMELGETSIIVARNKSGEIHAFHNVCRHRGTRLREPGCGNAAVFVCPFHSWSYNLDGGLRAAPHMPDIDKKCYSLKSVWSEVWNGMIFINLMSEQPKPVADYLRNADISGHELDRAKVVAVKDYLTKANWKINGETFQECYHCAVVHGDSLGKLINPITTYTAYEDSGDRTGDEGEVEFMIYSADLEDGQFAPGVKTESMSGQFVSKRLLGSGPEPQPARLISWFPNFSVGAWPDFAVIVDWIPVSAQETIFRTRWLVHQDAVEGKDYILDEVVELTHLTNIEDKKIVELQQQGVNSPAYIPGPYHQPLEDDARKYIAHYLAMVKK</sequence>
<keyword evidence="2" id="KW-0001">2Fe-2S</keyword>
<evidence type="ECO:0000256" key="4">
    <source>
        <dbReference type="ARBA" id="ARBA00022797"/>
    </source>
</evidence>
<keyword evidence="7" id="KW-0411">Iron-sulfur</keyword>
<name>A0A2W0EX96_PSEJE</name>
<dbReference type="GO" id="GO:0005506">
    <property type="term" value="F:iron ion binding"/>
    <property type="evidence" value="ECO:0007669"/>
    <property type="project" value="InterPro"/>
</dbReference>
<dbReference type="GO" id="GO:0051537">
    <property type="term" value="F:2 iron, 2 sulfur cluster binding"/>
    <property type="evidence" value="ECO:0007669"/>
    <property type="project" value="UniProtKB-KW"/>
</dbReference>
<dbReference type="InterPro" id="IPR017941">
    <property type="entry name" value="Rieske_2Fe-2S"/>
</dbReference>
<protein>
    <recommendedName>
        <fullName evidence="9">Rieske domain-containing protein</fullName>
    </recommendedName>
</protein>
<dbReference type="GO" id="GO:0016491">
    <property type="term" value="F:oxidoreductase activity"/>
    <property type="evidence" value="ECO:0007669"/>
    <property type="project" value="UniProtKB-KW"/>
</dbReference>
<dbReference type="InterPro" id="IPR001663">
    <property type="entry name" value="Rng_hydr_dOase-A"/>
</dbReference>
<dbReference type="RefSeq" id="WP_110656926.1">
    <property type="nucleotide sequence ID" value="NZ_PDLL01000004.1"/>
</dbReference>
<evidence type="ECO:0000259" key="9">
    <source>
        <dbReference type="PROSITE" id="PS51296"/>
    </source>
</evidence>
<gene>
    <name evidence="10" type="ORF">CRX42_01065</name>
</gene>
<evidence type="ECO:0000256" key="8">
    <source>
        <dbReference type="ARBA" id="ARBA00023027"/>
    </source>
</evidence>
<evidence type="ECO:0000256" key="2">
    <source>
        <dbReference type="ARBA" id="ARBA00022714"/>
    </source>
</evidence>
<organism evidence="10 11">
    <name type="scientific">Pseudomonas jessenii</name>
    <dbReference type="NCBI Taxonomy" id="77298"/>
    <lineage>
        <taxon>Bacteria</taxon>
        <taxon>Pseudomonadati</taxon>
        <taxon>Pseudomonadota</taxon>
        <taxon>Gammaproteobacteria</taxon>
        <taxon>Pseudomonadales</taxon>
        <taxon>Pseudomonadaceae</taxon>
        <taxon>Pseudomonas</taxon>
    </lineage>
</organism>
<dbReference type="Pfam" id="PF00848">
    <property type="entry name" value="Ring_hydroxyl_A"/>
    <property type="match status" value="1"/>
</dbReference>
<comment type="cofactor">
    <cofactor evidence="1">
        <name>Fe cation</name>
        <dbReference type="ChEBI" id="CHEBI:24875"/>
    </cofactor>
</comment>
<dbReference type="PROSITE" id="PS51296">
    <property type="entry name" value="RIESKE"/>
    <property type="match status" value="1"/>
</dbReference>
<comment type="caution">
    <text evidence="10">The sequence shown here is derived from an EMBL/GenBank/DDBJ whole genome shotgun (WGS) entry which is preliminary data.</text>
</comment>
<dbReference type="CDD" id="cd03469">
    <property type="entry name" value="Rieske_RO_Alpha_N"/>
    <property type="match status" value="1"/>
</dbReference>
<evidence type="ECO:0000313" key="11">
    <source>
        <dbReference type="Proteomes" id="UP000247437"/>
    </source>
</evidence>
<dbReference type="Gene3D" id="2.102.10.10">
    <property type="entry name" value="Rieske [2Fe-2S] iron-sulphur domain"/>
    <property type="match status" value="1"/>
</dbReference>
<keyword evidence="3" id="KW-0479">Metal-binding</keyword>
<evidence type="ECO:0000256" key="7">
    <source>
        <dbReference type="ARBA" id="ARBA00023014"/>
    </source>
</evidence>
<evidence type="ECO:0000256" key="1">
    <source>
        <dbReference type="ARBA" id="ARBA00001962"/>
    </source>
</evidence>